<keyword evidence="9 10" id="KW-0539">Nucleus</keyword>
<dbReference type="EMBL" id="JABFDY010000020">
    <property type="protein sequence ID" value="KAF7692443.1"/>
    <property type="molecule type" value="Genomic_DNA"/>
</dbReference>
<dbReference type="Proteomes" id="UP000606274">
    <property type="component" value="Unassembled WGS sequence"/>
</dbReference>
<dbReference type="GO" id="GO:0000981">
    <property type="term" value="F:DNA-binding transcription factor activity, RNA polymerase II-specific"/>
    <property type="evidence" value="ECO:0007669"/>
    <property type="project" value="InterPro"/>
</dbReference>
<dbReference type="PROSITE" id="PS50071">
    <property type="entry name" value="HOMEOBOX_2"/>
    <property type="match status" value="1"/>
</dbReference>
<evidence type="ECO:0008006" key="17">
    <source>
        <dbReference type="Google" id="ProtNLM"/>
    </source>
</evidence>
<evidence type="ECO:0000256" key="8">
    <source>
        <dbReference type="ARBA" id="ARBA00023163"/>
    </source>
</evidence>
<evidence type="ECO:0000256" key="1">
    <source>
        <dbReference type="ARBA" id="ARBA00003750"/>
    </source>
</evidence>
<reference evidence="15" key="1">
    <citation type="submission" date="2020-08" db="EMBL/GenBank/DDBJ databases">
        <title>Chromosome-level assembly of Southern catfish (Silurus meridionalis) provides insights into visual adaptation to the nocturnal and benthic lifestyles.</title>
        <authorList>
            <person name="Zhang Y."/>
            <person name="Wang D."/>
            <person name="Peng Z."/>
        </authorList>
    </citation>
    <scope>NUCLEOTIDE SEQUENCE</scope>
    <source>
        <strain evidence="15">SWU-2019-XX</strain>
        <tissue evidence="15">Muscle</tissue>
    </source>
</reference>
<dbReference type="GO" id="GO:0045944">
    <property type="term" value="P:positive regulation of transcription by RNA polymerase II"/>
    <property type="evidence" value="ECO:0007669"/>
    <property type="project" value="InterPro"/>
</dbReference>
<keyword evidence="4" id="KW-0217">Developmental protein</keyword>
<evidence type="ECO:0000313" key="16">
    <source>
        <dbReference type="Proteomes" id="UP000606274"/>
    </source>
</evidence>
<name>A0A8T0AKX8_SILME</name>
<dbReference type="SUPFAM" id="SSF46689">
    <property type="entry name" value="Homeodomain-like"/>
    <property type="match status" value="1"/>
</dbReference>
<dbReference type="GO" id="GO:0000978">
    <property type="term" value="F:RNA polymerase II cis-regulatory region sequence-specific DNA binding"/>
    <property type="evidence" value="ECO:0007669"/>
    <property type="project" value="TreeGrafter"/>
</dbReference>
<evidence type="ECO:0000256" key="7">
    <source>
        <dbReference type="ARBA" id="ARBA00023155"/>
    </source>
</evidence>
<dbReference type="PANTHER" id="PTHR46271">
    <property type="entry name" value="HOMEOBOX PROTEIN, PUTATIVE-RELATED"/>
    <property type="match status" value="1"/>
</dbReference>
<keyword evidence="7 10" id="KW-0371">Homeobox</keyword>
<evidence type="ECO:0000256" key="5">
    <source>
        <dbReference type="ARBA" id="ARBA00023015"/>
    </source>
</evidence>
<dbReference type="InterPro" id="IPR009057">
    <property type="entry name" value="Homeodomain-like_sf"/>
</dbReference>
<comment type="caution">
    <text evidence="15">The sequence shown here is derived from an EMBL/GenBank/DDBJ whole genome shotgun (WGS) entry which is preliminary data.</text>
</comment>
<feature type="domain" description="Homeobox" evidence="13">
    <location>
        <begin position="136"/>
        <end position="196"/>
    </location>
</feature>
<sequence>MHLSLDTINMADDGYLSSDNYHDLGKGGVSAMSGRLHSIDVILGFSKEQDPLLNPGGPAMGHKGDEDVLVEQGKQVTPDPYAHLPSMSNNVHQAIYHDTELFSNDKCEAEVGDLHHHGVESDSRSPDPLEDDQPKKKHRRNRTTFTTYQLHELERAFEKSHYPDVYSREELAMKVNLPEVRVQVWFQNRRAKWRRQEKMDTGSMKLHDSPMLPFNRLPMPSNVGPVSNSMPLDPWLSSPLSSATPMHSIPGFMGPSQSLQPTYPSHSGFLNSTPGIVQGMQPMPPPPYHCPPAFNDKYPLEDMDRSSSIAALRMKAKEHIQSMDKTWQPM</sequence>
<dbReference type="FunFam" id="1.10.10.60:FF:000071">
    <property type="entry name" value="Retinal homeobox gene 2"/>
    <property type="match status" value="1"/>
</dbReference>
<dbReference type="Gene3D" id="1.10.10.60">
    <property type="entry name" value="Homeodomain-like"/>
    <property type="match status" value="1"/>
</dbReference>
<dbReference type="GO" id="GO:0060041">
    <property type="term" value="P:retina development in camera-type eye"/>
    <property type="evidence" value="ECO:0007669"/>
    <property type="project" value="UniProtKB-ARBA"/>
</dbReference>
<dbReference type="OrthoDB" id="6159439at2759"/>
<dbReference type="InterPro" id="IPR001356">
    <property type="entry name" value="HD"/>
</dbReference>
<dbReference type="GO" id="GO:0048593">
    <property type="term" value="P:camera-type eye morphogenesis"/>
    <property type="evidence" value="ECO:0007669"/>
    <property type="project" value="UniProtKB-ARBA"/>
</dbReference>
<evidence type="ECO:0000256" key="12">
    <source>
        <dbReference type="SAM" id="MobiDB-lite"/>
    </source>
</evidence>
<evidence type="ECO:0000313" key="15">
    <source>
        <dbReference type="EMBL" id="KAF7692443.1"/>
    </source>
</evidence>
<dbReference type="SMART" id="SM00389">
    <property type="entry name" value="HOX"/>
    <property type="match status" value="1"/>
</dbReference>
<protein>
    <recommendedName>
        <fullName evidence="17">Retinal homeobox protein Rx2</fullName>
    </recommendedName>
</protein>
<evidence type="ECO:0000256" key="6">
    <source>
        <dbReference type="ARBA" id="ARBA00023125"/>
    </source>
</evidence>
<organism evidence="15 16">
    <name type="scientific">Silurus meridionalis</name>
    <name type="common">Southern catfish</name>
    <name type="synonym">Silurus soldatovi meridionalis</name>
    <dbReference type="NCBI Taxonomy" id="175797"/>
    <lineage>
        <taxon>Eukaryota</taxon>
        <taxon>Metazoa</taxon>
        <taxon>Chordata</taxon>
        <taxon>Craniata</taxon>
        <taxon>Vertebrata</taxon>
        <taxon>Euteleostomi</taxon>
        <taxon>Actinopterygii</taxon>
        <taxon>Neopterygii</taxon>
        <taxon>Teleostei</taxon>
        <taxon>Ostariophysi</taxon>
        <taxon>Siluriformes</taxon>
        <taxon>Siluridae</taxon>
        <taxon>Silurus</taxon>
    </lineage>
</organism>
<dbReference type="CDD" id="cd00086">
    <property type="entry name" value="homeodomain"/>
    <property type="match status" value="1"/>
</dbReference>
<evidence type="ECO:0000256" key="10">
    <source>
        <dbReference type="PROSITE-ProRule" id="PRU00108"/>
    </source>
</evidence>
<evidence type="ECO:0000256" key="2">
    <source>
        <dbReference type="ARBA" id="ARBA00004123"/>
    </source>
</evidence>
<evidence type="ECO:0000259" key="14">
    <source>
        <dbReference type="PROSITE" id="PS50803"/>
    </source>
</evidence>
<evidence type="ECO:0000256" key="11">
    <source>
        <dbReference type="RuleBase" id="RU000682"/>
    </source>
</evidence>
<dbReference type="PANTHER" id="PTHR46271:SF2">
    <property type="entry name" value="RETINA AND ANTERIOR NEURAL FOLD HOMEOBOX PROTEIN 2"/>
    <property type="match status" value="1"/>
</dbReference>
<dbReference type="AlphaFoldDB" id="A0A8T0AKX8"/>
<feature type="DNA-binding region" description="Homeobox" evidence="10">
    <location>
        <begin position="138"/>
        <end position="197"/>
    </location>
</feature>
<dbReference type="InterPro" id="IPR017970">
    <property type="entry name" value="Homeobox_CS"/>
</dbReference>
<keyword evidence="16" id="KW-1185">Reference proteome</keyword>
<gene>
    <name evidence="15" type="ORF">HF521_010053</name>
</gene>
<comment type="function">
    <text evidence="1">Plays a critical role in eye formation by regulating the initial specification of retinal cells and/or their subsequent proliferation.</text>
</comment>
<dbReference type="InterPro" id="IPR043562">
    <property type="entry name" value="RAX/RAX2"/>
</dbReference>
<keyword evidence="6 10" id="KW-0238">DNA-binding</keyword>
<accession>A0A8T0AKX8</accession>
<evidence type="ECO:0000256" key="4">
    <source>
        <dbReference type="ARBA" id="ARBA00022473"/>
    </source>
</evidence>
<keyword evidence="5" id="KW-0805">Transcription regulation</keyword>
<dbReference type="InterPro" id="IPR003654">
    <property type="entry name" value="OAR_dom"/>
</dbReference>
<comment type="subcellular location">
    <subcellularLocation>
        <location evidence="2 10 11">Nucleus</location>
    </subcellularLocation>
</comment>
<dbReference type="PROSITE" id="PS50803">
    <property type="entry name" value="OAR"/>
    <property type="match status" value="1"/>
</dbReference>
<dbReference type="Pfam" id="PF00046">
    <property type="entry name" value="Homeodomain"/>
    <property type="match status" value="1"/>
</dbReference>
<feature type="region of interest" description="Disordered" evidence="12">
    <location>
        <begin position="116"/>
        <end position="143"/>
    </location>
</feature>
<keyword evidence="8" id="KW-0804">Transcription</keyword>
<dbReference type="PROSITE" id="PS00027">
    <property type="entry name" value="HOMEOBOX_1"/>
    <property type="match status" value="1"/>
</dbReference>
<feature type="domain" description="OAR" evidence="14">
    <location>
        <begin position="307"/>
        <end position="320"/>
    </location>
</feature>
<evidence type="ECO:0000256" key="9">
    <source>
        <dbReference type="ARBA" id="ARBA00023242"/>
    </source>
</evidence>
<feature type="compositionally biased region" description="Basic and acidic residues" evidence="12">
    <location>
        <begin position="116"/>
        <end position="127"/>
    </location>
</feature>
<comment type="similarity">
    <text evidence="3">Belongs to the paired homeobox family. Bicoid subfamily.</text>
</comment>
<evidence type="ECO:0000256" key="3">
    <source>
        <dbReference type="ARBA" id="ARBA00006503"/>
    </source>
</evidence>
<dbReference type="GO" id="GO:0005634">
    <property type="term" value="C:nucleus"/>
    <property type="evidence" value="ECO:0007669"/>
    <property type="project" value="UniProtKB-SubCell"/>
</dbReference>
<evidence type="ECO:0000259" key="13">
    <source>
        <dbReference type="PROSITE" id="PS50071"/>
    </source>
</evidence>
<proteinExistence type="inferred from homology"/>
<dbReference type="Pfam" id="PF03826">
    <property type="entry name" value="OAR"/>
    <property type="match status" value="1"/>
</dbReference>